<dbReference type="OrthoDB" id="3293184at2"/>
<gene>
    <name evidence="3" type="ORF">SAMN05421854_1021033</name>
</gene>
<keyword evidence="3" id="KW-0121">Carboxypeptidase</keyword>
<dbReference type="Gene3D" id="3.30.1380.10">
    <property type="match status" value="1"/>
</dbReference>
<dbReference type="GO" id="GO:0006508">
    <property type="term" value="P:proteolysis"/>
    <property type="evidence" value="ECO:0007669"/>
    <property type="project" value="InterPro"/>
</dbReference>
<dbReference type="CDD" id="cd14846">
    <property type="entry name" value="Peptidase_M15_like"/>
    <property type="match status" value="1"/>
</dbReference>
<dbReference type="Pfam" id="PF02557">
    <property type="entry name" value="VanY"/>
    <property type="match status" value="1"/>
</dbReference>
<dbReference type="InterPro" id="IPR009045">
    <property type="entry name" value="Zn_M74/Hedgehog-like"/>
</dbReference>
<dbReference type="AlphaFoldDB" id="A0A1I5JC22"/>
<keyword evidence="3" id="KW-0378">Hydrolase</keyword>
<evidence type="ECO:0000256" key="1">
    <source>
        <dbReference type="SAM" id="SignalP"/>
    </source>
</evidence>
<dbReference type="Proteomes" id="UP000199137">
    <property type="component" value="Unassembled WGS sequence"/>
</dbReference>
<keyword evidence="1" id="KW-0732">Signal</keyword>
<feature type="domain" description="D-alanyl-D-alanine carboxypeptidase-like core" evidence="2">
    <location>
        <begin position="59"/>
        <end position="153"/>
    </location>
</feature>
<reference evidence="3 4" key="1">
    <citation type="submission" date="2016-10" db="EMBL/GenBank/DDBJ databases">
        <authorList>
            <person name="de Groot N.N."/>
        </authorList>
    </citation>
    <scope>NUCLEOTIDE SEQUENCE [LARGE SCALE GENOMIC DNA]</scope>
    <source>
        <strain evidence="3 4">DSM 44637</strain>
    </source>
</reference>
<dbReference type="GO" id="GO:0004180">
    <property type="term" value="F:carboxypeptidase activity"/>
    <property type="evidence" value="ECO:0007669"/>
    <property type="project" value="UniProtKB-KW"/>
</dbReference>
<feature type="chain" id="PRO_5038573518" evidence="1">
    <location>
        <begin position="20"/>
        <end position="178"/>
    </location>
</feature>
<evidence type="ECO:0000313" key="3">
    <source>
        <dbReference type="EMBL" id="SFO69916.1"/>
    </source>
</evidence>
<evidence type="ECO:0000313" key="4">
    <source>
        <dbReference type="Proteomes" id="UP000199137"/>
    </source>
</evidence>
<evidence type="ECO:0000259" key="2">
    <source>
        <dbReference type="Pfam" id="PF02557"/>
    </source>
</evidence>
<organism evidence="3 4">
    <name type="scientific">Amycolatopsis rubida</name>
    <dbReference type="NCBI Taxonomy" id="112413"/>
    <lineage>
        <taxon>Bacteria</taxon>
        <taxon>Bacillati</taxon>
        <taxon>Actinomycetota</taxon>
        <taxon>Actinomycetes</taxon>
        <taxon>Pseudonocardiales</taxon>
        <taxon>Pseudonocardiaceae</taxon>
        <taxon>Amycolatopsis</taxon>
    </lineage>
</organism>
<name>A0A1I5JC22_9PSEU</name>
<dbReference type="PROSITE" id="PS51257">
    <property type="entry name" value="PROKAR_LIPOPROTEIN"/>
    <property type="match status" value="1"/>
</dbReference>
<feature type="signal peptide" evidence="1">
    <location>
        <begin position="1"/>
        <end position="19"/>
    </location>
</feature>
<proteinExistence type="predicted"/>
<dbReference type="InterPro" id="IPR003709">
    <property type="entry name" value="VanY-like_core_dom"/>
</dbReference>
<keyword evidence="3" id="KW-0645">Protease</keyword>
<dbReference type="RefSeq" id="WP_093573337.1">
    <property type="nucleotide sequence ID" value="NZ_FOWC01000002.1"/>
</dbReference>
<dbReference type="EMBL" id="FOWC01000002">
    <property type="protein sequence ID" value="SFO69916.1"/>
    <property type="molecule type" value="Genomic_DNA"/>
</dbReference>
<dbReference type="STRING" id="112413.SAMN05421854_1021033"/>
<accession>A0A1I5JC22</accession>
<protein>
    <submittedName>
        <fullName evidence="3">D-alanyl-D-alanine carboxypeptidase</fullName>
    </submittedName>
</protein>
<sequence>MLRNKIKPVLLALPAVVVAGCSGLPALDGDPDHDPAQGGAPEGVTLTPFDTSYPAVGNLDPALRKALQEAATDARQRKVDMHIASGWRTKEYQQKLLDGGIEKYGSLEEARKFVNTPEKSTHVSGKAVDVAPTRAADWLIQHGEKYGLCQVYANEMWHFELLTTPGGTCPPARTDAAG</sequence>
<dbReference type="SUPFAM" id="SSF55166">
    <property type="entry name" value="Hedgehog/DD-peptidase"/>
    <property type="match status" value="1"/>
</dbReference>